<gene>
    <name evidence="1" type="ORF">NUW54_g8085</name>
</gene>
<protein>
    <submittedName>
        <fullName evidence="1">Uncharacterized protein</fullName>
    </submittedName>
</protein>
<organism evidence="1 2">
    <name type="scientific">Trametes sanguinea</name>
    <dbReference type="NCBI Taxonomy" id="158606"/>
    <lineage>
        <taxon>Eukaryota</taxon>
        <taxon>Fungi</taxon>
        <taxon>Dikarya</taxon>
        <taxon>Basidiomycota</taxon>
        <taxon>Agaricomycotina</taxon>
        <taxon>Agaricomycetes</taxon>
        <taxon>Polyporales</taxon>
        <taxon>Polyporaceae</taxon>
        <taxon>Trametes</taxon>
    </lineage>
</organism>
<comment type="caution">
    <text evidence="1">The sequence shown here is derived from an EMBL/GenBank/DDBJ whole genome shotgun (WGS) entry which is preliminary data.</text>
</comment>
<sequence>MDRRALAQSHRTSGLGEGAVDEGAVDGGAVQREEPPVRSAWRVMAVSGKPEPLELEDLPHLGRCRHVACIRGGALQWIRRSCSPHNIMTLTYRPAYKSRYLFPSTPPNTVTHTPLSLA</sequence>
<dbReference type="EMBL" id="JANSHE010002449">
    <property type="protein sequence ID" value="KAJ2991837.1"/>
    <property type="molecule type" value="Genomic_DNA"/>
</dbReference>
<name>A0ACC1PFU8_9APHY</name>
<accession>A0ACC1PFU8</accession>
<keyword evidence="2" id="KW-1185">Reference proteome</keyword>
<evidence type="ECO:0000313" key="2">
    <source>
        <dbReference type="Proteomes" id="UP001144978"/>
    </source>
</evidence>
<reference evidence="1" key="1">
    <citation type="submission" date="2022-08" db="EMBL/GenBank/DDBJ databases">
        <title>Genome Sequence of Pycnoporus sanguineus.</title>
        <authorList>
            <person name="Buettner E."/>
        </authorList>
    </citation>
    <scope>NUCLEOTIDE SEQUENCE</scope>
    <source>
        <strain evidence="1">CG-C14</strain>
    </source>
</reference>
<dbReference type="Proteomes" id="UP001144978">
    <property type="component" value="Unassembled WGS sequence"/>
</dbReference>
<evidence type="ECO:0000313" key="1">
    <source>
        <dbReference type="EMBL" id="KAJ2991837.1"/>
    </source>
</evidence>
<proteinExistence type="predicted"/>